<gene>
    <name evidence="1" type="ORF">FHR21_000759</name>
</gene>
<reference evidence="1 2" key="1">
    <citation type="submission" date="2020-08" db="EMBL/GenBank/DDBJ databases">
        <title>Genomic Encyclopedia of Type Strains, Phase IV (KMG-IV): sequencing the most valuable type-strain genomes for metagenomic binning, comparative biology and taxonomic classification.</title>
        <authorList>
            <person name="Goeker M."/>
        </authorList>
    </citation>
    <scope>NUCLEOTIDE SEQUENCE [LARGE SCALE GENOMIC DNA]</scope>
    <source>
        <strain evidence="1 2">DSM 27163</strain>
    </source>
</reference>
<dbReference type="Pfam" id="PF10983">
    <property type="entry name" value="DUF2793"/>
    <property type="match status" value="1"/>
</dbReference>
<protein>
    <recommendedName>
        <fullName evidence="3">DUF2793 domain-containing protein</fullName>
    </recommendedName>
</protein>
<evidence type="ECO:0000313" key="1">
    <source>
        <dbReference type="EMBL" id="MBB5705434.1"/>
    </source>
</evidence>
<name>A0A7W9EPG5_9SPHN</name>
<dbReference type="Proteomes" id="UP000537161">
    <property type="component" value="Unassembled WGS sequence"/>
</dbReference>
<accession>A0A7W9EPG5</accession>
<dbReference type="InterPro" id="IPR021251">
    <property type="entry name" value="DUF2793"/>
</dbReference>
<proteinExistence type="predicted"/>
<sequence length="150" mass="15594">MTDLPTTARFRLPLLAAAQAQKEITHNEALTLLDALVQPVIEAGPQDDPPSAPTAGHGWLVGGAPTGDWTEAAGMIAVYTAGGWRFVEPRAGMRLLRLSDGGWLRFDGSGWRGPEAVASPLGGAIVDSEARAAIDALILHLSAHGLLIAG</sequence>
<dbReference type="RefSeq" id="WP_184095400.1">
    <property type="nucleotide sequence ID" value="NZ_JACIJH010000001.1"/>
</dbReference>
<keyword evidence="2" id="KW-1185">Reference proteome</keyword>
<dbReference type="EMBL" id="JACIJH010000001">
    <property type="protein sequence ID" value="MBB5705434.1"/>
    <property type="molecule type" value="Genomic_DNA"/>
</dbReference>
<organism evidence="1 2">
    <name type="scientific">Sphingopyxis panaciterrulae</name>
    <dbReference type="NCBI Taxonomy" id="462372"/>
    <lineage>
        <taxon>Bacteria</taxon>
        <taxon>Pseudomonadati</taxon>
        <taxon>Pseudomonadota</taxon>
        <taxon>Alphaproteobacteria</taxon>
        <taxon>Sphingomonadales</taxon>
        <taxon>Sphingomonadaceae</taxon>
        <taxon>Sphingopyxis</taxon>
    </lineage>
</organism>
<evidence type="ECO:0000313" key="2">
    <source>
        <dbReference type="Proteomes" id="UP000537161"/>
    </source>
</evidence>
<dbReference type="AlphaFoldDB" id="A0A7W9EPG5"/>
<comment type="caution">
    <text evidence="1">The sequence shown here is derived from an EMBL/GenBank/DDBJ whole genome shotgun (WGS) entry which is preliminary data.</text>
</comment>
<evidence type="ECO:0008006" key="3">
    <source>
        <dbReference type="Google" id="ProtNLM"/>
    </source>
</evidence>